<sequence length="104" mass="11885">MLAVGQEQQQQQQQLQKLFARTDLPHVAARNVHAKFNVPLHSATASPRTLIRGNMGGVACNQATQQQQQQRQQQQQQQELEQEPLATNCYVYAEPIKLCQPKWH</sequence>
<keyword evidence="2" id="KW-1185">Reference proteome</keyword>
<accession>A0A484AXL7</accession>
<dbReference type="Proteomes" id="UP000295192">
    <property type="component" value="Unassembled WGS sequence"/>
</dbReference>
<reference evidence="1 2" key="1">
    <citation type="journal article" date="2019" name="J. Hered.">
        <title>An Improved Genome Assembly for Drosophila navojoa, the Basal Species in the mojavensis Cluster.</title>
        <authorList>
            <person name="Vanderlinde T."/>
            <person name="Dupim E.G."/>
            <person name="Nazario-Yepiz N.O."/>
            <person name="Carvalho A.B."/>
        </authorList>
    </citation>
    <scope>NUCLEOTIDE SEQUENCE [LARGE SCALE GENOMIC DNA]</scope>
    <source>
        <strain evidence="1">Navoj_Jal97</strain>
        <tissue evidence="1">Whole organism</tissue>
    </source>
</reference>
<protein>
    <submittedName>
        <fullName evidence="1">Uncharacterized protein</fullName>
    </submittedName>
</protein>
<dbReference type="AlphaFoldDB" id="A0A484AXL7"/>
<evidence type="ECO:0000313" key="1">
    <source>
        <dbReference type="EMBL" id="TDG40305.1"/>
    </source>
</evidence>
<evidence type="ECO:0000313" key="2">
    <source>
        <dbReference type="Proteomes" id="UP000295192"/>
    </source>
</evidence>
<name>A0A484AXL7_DRONA</name>
<dbReference type="EMBL" id="LSRL02000609">
    <property type="protein sequence ID" value="TDG40305.1"/>
    <property type="molecule type" value="Genomic_DNA"/>
</dbReference>
<organism evidence="1 2">
    <name type="scientific">Drosophila navojoa</name>
    <name type="common">Fruit fly</name>
    <dbReference type="NCBI Taxonomy" id="7232"/>
    <lineage>
        <taxon>Eukaryota</taxon>
        <taxon>Metazoa</taxon>
        <taxon>Ecdysozoa</taxon>
        <taxon>Arthropoda</taxon>
        <taxon>Hexapoda</taxon>
        <taxon>Insecta</taxon>
        <taxon>Pterygota</taxon>
        <taxon>Neoptera</taxon>
        <taxon>Endopterygota</taxon>
        <taxon>Diptera</taxon>
        <taxon>Brachycera</taxon>
        <taxon>Muscomorpha</taxon>
        <taxon>Ephydroidea</taxon>
        <taxon>Drosophilidae</taxon>
        <taxon>Drosophila</taxon>
    </lineage>
</organism>
<proteinExistence type="predicted"/>
<gene>
    <name evidence="1" type="ORF">AWZ03_013271</name>
</gene>
<comment type="caution">
    <text evidence="1">The sequence shown here is derived from an EMBL/GenBank/DDBJ whole genome shotgun (WGS) entry which is preliminary data.</text>
</comment>